<dbReference type="AlphaFoldDB" id="A0AAV2FF60"/>
<organism evidence="3 4">
    <name type="scientific">Linum trigynum</name>
    <dbReference type="NCBI Taxonomy" id="586398"/>
    <lineage>
        <taxon>Eukaryota</taxon>
        <taxon>Viridiplantae</taxon>
        <taxon>Streptophyta</taxon>
        <taxon>Embryophyta</taxon>
        <taxon>Tracheophyta</taxon>
        <taxon>Spermatophyta</taxon>
        <taxon>Magnoliopsida</taxon>
        <taxon>eudicotyledons</taxon>
        <taxon>Gunneridae</taxon>
        <taxon>Pentapetalae</taxon>
        <taxon>rosids</taxon>
        <taxon>fabids</taxon>
        <taxon>Malpighiales</taxon>
        <taxon>Linaceae</taxon>
        <taxon>Linum</taxon>
    </lineage>
</organism>
<dbReference type="PANTHER" id="PTHR21454">
    <property type="entry name" value="DPH3 HOMOLOG-RELATED"/>
    <property type="match status" value="1"/>
</dbReference>
<dbReference type="PROSITE" id="PS50076">
    <property type="entry name" value="DNAJ_2"/>
    <property type="match status" value="1"/>
</dbReference>
<name>A0AAV2FF60_9ROSI</name>
<proteinExistence type="predicted"/>
<dbReference type="GO" id="GO:0046872">
    <property type="term" value="F:metal ion binding"/>
    <property type="evidence" value="ECO:0007669"/>
    <property type="project" value="InterPro"/>
</dbReference>
<dbReference type="InterPro" id="IPR001623">
    <property type="entry name" value="DnaJ_domain"/>
</dbReference>
<feature type="domain" description="J" evidence="2">
    <location>
        <begin position="22"/>
        <end position="85"/>
    </location>
</feature>
<dbReference type="SUPFAM" id="SSF46565">
    <property type="entry name" value="Chaperone J-domain"/>
    <property type="match status" value="1"/>
</dbReference>
<dbReference type="EMBL" id="OZ034819">
    <property type="protein sequence ID" value="CAL1396110.1"/>
    <property type="molecule type" value="Genomic_DNA"/>
</dbReference>
<evidence type="ECO:0000313" key="3">
    <source>
        <dbReference type="EMBL" id="CAL1396110.1"/>
    </source>
</evidence>
<dbReference type="Proteomes" id="UP001497516">
    <property type="component" value="Chromosome 6"/>
</dbReference>
<dbReference type="InterPro" id="IPR044248">
    <property type="entry name" value="DPH3/4-like"/>
</dbReference>
<protein>
    <recommendedName>
        <fullName evidence="2">J domain-containing protein</fullName>
    </recommendedName>
</protein>
<accession>A0AAV2FF60</accession>
<keyword evidence="4" id="KW-1185">Reference proteome</keyword>
<dbReference type="Gene3D" id="1.10.287.110">
    <property type="entry name" value="DnaJ domain"/>
    <property type="match status" value="1"/>
</dbReference>
<dbReference type="InterPro" id="IPR036671">
    <property type="entry name" value="DPH_MB_sf"/>
</dbReference>
<gene>
    <name evidence="3" type="ORF">LTRI10_LOCUS36495</name>
</gene>
<evidence type="ECO:0000313" key="4">
    <source>
        <dbReference type="Proteomes" id="UP001497516"/>
    </source>
</evidence>
<dbReference type="InterPro" id="IPR036869">
    <property type="entry name" value="J_dom_sf"/>
</dbReference>
<dbReference type="Gene3D" id="3.10.660.10">
    <property type="entry name" value="DPH Zinc finger"/>
    <property type="match status" value="1"/>
</dbReference>
<dbReference type="Pfam" id="PF00226">
    <property type="entry name" value="DnaJ"/>
    <property type="match status" value="1"/>
</dbReference>
<dbReference type="GO" id="GO:0005829">
    <property type="term" value="C:cytosol"/>
    <property type="evidence" value="ECO:0007669"/>
    <property type="project" value="TreeGrafter"/>
</dbReference>
<evidence type="ECO:0000259" key="2">
    <source>
        <dbReference type="PROSITE" id="PS50076"/>
    </source>
</evidence>
<dbReference type="CDD" id="cd06257">
    <property type="entry name" value="DnaJ"/>
    <property type="match status" value="1"/>
</dbReference>
<dbReference type="GO" id="GO:0017183">
    <property type="term" value="P:protein histidyl modification to diphthamide"/>
    <property type="evidence" value="ECO:0007669"/>
    <property type="project" value="InterPro"/>
</dbReference>
<dbReference type="PANTHER" id="PTHR21454:SF47">
    <property type="entry name" value="DNAJ HEAT SHOCK N-TERMINAL DOMAIN-CONTAINING PROTEIN"/>
    <property type="match status" value="1"/>
</dbReference>
<evidence type="ECO:0000256" key="1">
    <source>
        <dbReference type="SAM" id="MobiDB-lite"/>
    </source>
</evidence>
<reference evidence="3 4" key="1">
    <citation type="submission" date="2024-04" db="EMBL/GenBank/DDBJ databases">
        <authorList>
            <person name="Fracassetti M."/>
        </authorList>
    </citation>
    <scope>NUCLEOTIDE SEQUENCE [LARGE SCALE GENOMIC DNA]</scope>
</reference>
<sequence>MPPRKKTSVKRPRGKRPVKQETHYQILSVKPSATYQEICAAYLSATSNNPTDSAIVADDEKSLRVQRAFQVLSDTQWRAEYDKELRTARRRRNARVIEDVCLLGMVPFVDEERGETIELIHQCDCGDYFSVDSVELQKLGYKLCKDSDHVWFQSPEEPAKEYTSSSPDYDDDDCDLSFGFKCLGSVVVPCEHCSLGIRLSIDTGLKAEYGSW</sequence>
<feature type="compositionally biased region" description="Basic residues" evidence="1">
    <location>
        <begin position="1"/>
        <end position="17"/>
    </location>
</feature>
<feature type="region of interest" description="Disordered" evidence="1">
    <location>
        <begin position="1"/>
        <end position="21"/>
    </location>
</feature>